<feature type="region of interest" description="Disordered" evidence="1">
    <location>
        <begin position="573"/>
        <end position="788"/>
    </location>
</feature>
<evidence type="ECO:0000313" key="3">
    <source>
        <dbReference type="EMBL" id="CAK0731842.1"/>
    </source>
</evidence>
<feature type="compositionally biased region" description="Low complexity" evidence="1">
    <location>
        <begin position="761"/>
        <end position="770"/>
    </location>
</feature>
<protein>
    <recommendedName>
        <fullName evidence="2">C2 NT-type domain-containing protein</fullName>
    </recommendedName>
</protein>
<gene>
    <name evidence="3" type="ORF">CVIRNUC_000050</name>
</gene>
<feature type="compositionally biased region" description="Low complexity" evidence="1">
    <location>
        <begin position="542"/>
        <end position="559"/>
    </location>
</feature>
<reference evidence="3 4" key="1">
    <citation type="submission" date="2023-10" db="EMBL/GenBank/DDBJ databases">
        <authorList>
            <person name="Maclean D."/>
            <person name="Macfadyen A."/>
        </authorList>
    </citation>
    <scope>NUCLEOTIDE SEQUENCE [LARGE SCALE GENOMIC DNA]</scope>
</reference>
<feature type="compositionally biased region" description="Low complexity" evidence="1">
    <location>
        <begin position="573"/>
        <end position="595"/>
    </location>
</feature>
<feature type="domain" description="C2 NT-type" evidence="2">
    <location>
        <begin position="3"/>
        <end position="159"/>
    </location>
</feature>
<feature type="compositionally biased region" description="Basic and acidic residues" evidence="1">
    <location>
        <begin position="273"/>
        <end position="283"/>
    </location>
</feature>
<evidence type="ECO:0000259" key="2">
    <source>
        <dbReference type="PROSITE" id="PS51840"/>
    </source>
</evidence>
<organism evidence="3 4">
    <name type="scientific">Coccomyxa viridis</name>
    <dbReference type="NCBI Taxonomy" id="1274662"/>
    <lineage>
        <taxon>Eukaryota</taxon>
        <taxon>Viridiplantae</taxon>
        <taxon>Chlorophyta</taxon>
        <taxon>core chlorophytes</taxon>
        <taxon>Trebouxiophyceae</taxon>
        <taxon>Trebouxiophyceae incertae sedis</taxon>
        <taxon>Coccomyxaceae</taxon>
        <taxon>Coccomyxa</taxon>
    </lineage>
</organism>
<accession>A0AAV1HPS2</accession>
<feature type="compositionally biased region" description="Low complexity" evidence="1">
    <location>
        <begin position="351"/>
        <end position="367"/>
    </location>
</feature>
<comment type="caution">
    <text evidence="3">The sequence shown here is derived from an EMBL/GenBank/DDBJ whole genome shotgun (WGS) entry which is preliminary data.</text>
</comment>
<name>A0AAV1HPS2_9CHLO</name>
<feature type="compositionally biased region" description="Polar residues" evidence="1">
    <location>
        <begin position="669"/>
        <end position="696"/>
    </location>
</feature>
<dbReference type="InterPro" id="IPR019448">
    <property type="entry name" value="NT-C2"/>
</dbReference>
<dbReference type="PROSITE" id="PS51840">
    <property type="entry name" value="C2_NT"/>
    <property type="match status" value="1"/>
</dbReference>
<feature type="compositionally biased region" description="Low complexity" evidence="1">
    <location>
        <begin position="623"/>
        <end position="646"/>
    </location>
</feature>
<dbReference type="Pfam" id="PF10358">
    <property type="entry name" value="NT-C2"/>
    <property type="match status" value="1"/>
</dbReference>
<evidence type="ECO:0000313" key="4">
    <source>
        <dbReference type="Proteomes" id="UP001314263"/>
    </source>
</evidence>
<feature type="compositionally biased region" description="Basic and acidic residues" evidence="1">
    <location>
        <begin position="210"/>
        <end position="219"/>
    </location>
</feature>
<feature type="compositionally biased region" description="Basic residues" evidence="1">
    <location>
        <begin position="466"/>
        <end position="476"/>
    </location>
</feature>
<feature type="compositionally biased region" description="Polar residues" evidence="1">
    <location>
        <begin position="647"/>
        <end position="658"/>
    </location>
</feature>
<feature type="compositionally biased region" description="Basic and acidic residues" evidence="1">
    <location>
        <begin position="597"/>
        <end position="612"/>
    </location>
</feature>
<evidence type="ECO:0000256" key="1">
    <source>
        <dbReference type="SAM" id="MobiDB-lite"/>
    </source>
</evidence>
<sequence>MFKFGKSSKHRKFDFFVHVHTLSPWPSNYERLTLEWQRGAGKRGWLQPATATMGHAGRMWGTYEFEQYFTVPCTLYQEGKAKKGHLGPFDKKWLMISVQDLDVKQRDRGGEPLGRVVINLSDFAAEDGRMTQAFTVACSRSISAAVGEAKLLVTIGCVMVAGKAKGAKGSTAALSSQHSSNFEAGMVESEADISGAPSFASTPMSSAAHHAAEQQEHHFPTASSAQSSDIHADPQQYGGKGERYDDDGILLESAEPSRQATRDHDNAPGTAEDTGHQEQRADAASDADSEDDLLNQAVAAMEGKGDLAVPRKRQQQQQAPQPREARRGLFTGPKPLYGSSMPQAERKDPSEAAPAARSVAAAPAELPTAEDSPDTDAATNPFASPPEEATNPFLDSAPAPVIAPPPRDSEEKPGPNPFIPGTPTSPATPTEPLPHPRSIPASMPAYEGSERRLRVGQGTGTQSGWKPRRGGGHHRIGSRESVFYDEDAEIKAAPIPSGDKIERNATPRRLASEMGSQANSASAVPPLPASMLRFSGQGAGQPGARQPGPAAEQQQPSAAQKVLIGAAAAAGAGLAAAPAAGRAAAEATSDSPRASPSRRDTAEFSLKEKTAMFEEAVSSRTQAPEAAPKSSAAPSSVSWEQASSSAPRQATPEQTRARSTVKLEPAGSAVSSQNHASTMQPALQEPQQRVGTSGTGTDRAAGIQPSAISTPETSEDEASPASGRHDAKQKKSTLSSQRQVVDPFDEVFGSRGSSPERQPHQKQQQQQQQQPERHPPQPSSASQQLAMPQAPLEVRKSLLTDEDREDLKVFEEGISQPKASHAAWSAAASSLQMRNALPEDGTPNGDRVHRVDKPVLPGALSEEAILVEKLQKELRTVAALEAAVYTARAGKGSQRRIKARTCHAPARRLARTTISLGPEEGILFGLRAIRAVEAAAESASDVVGRAFWWSNCIQLRWMLWAMSHGGSLDSEYGQELGGSVDDFDWVMQVLVPPLRELEGYVFEQLLRQLWRNVLLEATFGDTLAGASAAKPILPAKHRQATREEQAVQRWLQALQGVQRALLPAASAATSGHVTLLKQKALTGILRRLDALLFGKLLSAAERRSSVNDLGLDEARSTFSDDWDSMLSDGNIALDPDLLPFPRGRFSFGVGVNLKMAVSRWTNWAADVGLREENMGAEEGYMLFPCLRATADLLMMPKEVLTDRAIRAEVVPGLSLRRICQLLNRFLPDDFAPDPLPPGLLDALHNETPPSEPAMSPTNKLHAAYEPISEAELLADGLIEPVSLEMDDESEDEVEALSEMYDPDGSSDGTHRFMLLKELWASAR</sequence>
<keyword evidence="4" id="KW-1185">Reference proteome</keyword>
<dbReference type="Proteomes" id="UP001314263">
    <property type="component" value="Unassembled WGS sequence"/>
</dbReference>
<proteinExistence type="predicted"/>
<feature type="region of interest" description="Disordered" evidence="1">
    <location>
        <begin position="194"/>
        <end position="559"/>
    </location>
</feature>
<dbReference type="EMBL" id="CAUYUE010000001">
    <property type="protein sequence ID" value="CAK0731842.1"/>
    <property type="molecule type" value="Genomic_DNA"/>
</dbReference>